<name>A0A1Y1BFQ1_9BURK</name>
<organism evidence="1 2">
    <name type="scientific">Burkholderia stabilis</name>
    <dbReference type="NCBI Taxonomy" id="95485"/>
    <lineage>
        <taxon>Bacteria</taxon>
        <taxon>Pseudomonadati</taxon>
        <taxon>Pseudomonadota</taxon>
        <taxon>Betaproteobacteria</taxon>
        <taxon>Burkholderiales</taxon>
        <taxon>Burkholderiaceae</taxon>
        <taxon>Burkholderia</taxon>
        <taxon>Burkholderia cepacia complex</taxon>
    </lineage>
</organism>
<evidence type="ECO:0000313" key="1">
    <source>
        <dbReference type="EMBL" id="BAX58654.1"/>
    </source>
</evidence>
<sequence length="78" mass="8955">MTPEEQRAEEQAALERERQAFERRQKAFVSVTRQFLPHGSGNPSADNLNELDAADAEWRAADAEMQRIGEEIRTGKRR</sequence>
<proteinExistence type="predicted"/>
<dbReference type="RefSeq" id="WP_157776346.1">
    <property type="nucleotide sequence ID" value="NZ_AP018111.1"/>
</dbReference>
<gene>
    <name evidence="1" type="ORF">BSFP_014710</name>
</gene>
<dbReference type="Proteomes" id="UP000218432">
    <property type="component" value="Chromosome 1"/>
</dbReference>
<evidence type="ECO:0000313" key="2">
    <source>
        <dbReference type="Proteomes" id="UP000218432"/>
    </source>
</evidence>
<dbReference type="EMBL" id="AP018111">
    <property type="protein sequence ID" value="BAX58654.1"/>
    <property type="molecule type" value="Genomic_DNA"/>
</dbReference>
<accession>A0A1Y1BFQ1</accession>
<dbReference type="AlphaFoldDB" id="A0A1Y1BFQ1"/>
<protein>
    <submittedName>
        <fullName evidence="1">Uncharacterized protein</fullName>
    </submittedName>
</protein>
<reference evidence="1 2" key="1">
    <citation type="journal article" date="2017" name="Genome Announc.">
        <title>Complete Genome Sequence of Burkholderia stabilis FERMP-21014.</title>
        <authorList>
            <person name="Konishi K."/>
            <person name="Kumagai T."/>
            <person name="Sakasegawa S."/>
            <person name="Tamura T."/>
        </authorList>
    </citation>
    <scope>NUCLEOTIDE SEQUENCE [LARGE SCALE GENOMIC DNA]</scope>
    <source>
        <strain evidence="1 2">FERMP-21014</strain>
    </source>
</reference>